<evidence type="ECO:0000313" key="2">
    <source>
        <dbReference type="EMBL" id="MFB9835890.1"/>
    </source>
</evidence>
<name>A0ABV5YLF4_9ACTN</name>
<evidence type="ECO:0000313" key="3">
    <source>
        <dbReference type="Proteomes" id="UP001589627"/>
    </source>
</evidence>
<protein>
    <submittedName>
        <fullName evidence="2">Uncharacterized protein</fullName>
    </submittedName>
</protein>
<organism evidence="2 3">
    <name type="scientific">Actinoallomurus acaciae</name>
    <dbReference type="NCBI Taxonomy" id="502577"/>
    <lineage>
        <taxon>Bacteria</taxon>
        <taxon>Bacillati</taxon>
        <taxon>Actinomycetota</taxon>
        <taxon>Actinomycetes</taxon>
        <taxon>Streptosporangiales</taxon>
        <taxon>Thermomonosporaceae</taxon>
        <taxon>Actinoallomurus</taxon>
    </lineage>
</organism>
<keyword evidence="3" id="KW-1185">Reference proteome</keyword>
<dbReference type="EMBL" id="JBHLZP010000234">
    <property type="protein sequence ID" value="MFB9835890.1"/>
    <property type="molecule type" value="Genomic_DNA"/>
</dbReference>
<gene>
    <name evidence="2" type="ORF">ACFFNX_27280</name>
</gene>
<accession>A0ABV5YLF4</accession>
<feature type="non-terminal residue" evidence="2">
    <location>
        <position position="1"/>
    </location>
</feature>
<sequence length="107" mass="10845">LLMGAGMGIHAEGLHALRGGDRVIAAELGVHDHDLPAGSETALADAARETRSEEPIPKVVDGTVLNVRDSTDPASPSAGRDGGAADPRRPALSPPPRPDAGRPAPPP</sequence>
<dbReference type="RefSeq" id="WP_378208240.1">
    <property type="nucleotide sequence ID" value="NZ_JBHLZP010000234.1"/>
</dbReference>
<feature type="compositionally biased region" description="Basic and acidic residues" evidence="1">
    <location>
        <begin position="46"/>
        <end position="56"/>
    </location>
</feature>
<dbReference type="Proteomes" id="UP001589627">
    <property type="component" value="Unassembled WGS sequence"/>
</dbReference>
<proteinExistence type="predicted"/>
<comment type="caution">
    <text evidence="2">The sequence shown here is derived from an EMBL/GenBank/DDBJ whole genome shotgun (WGS) entry which is preliminary data.</text>
</comment>
<feature type="non-terminal residue" evidence="2">
    <location>
        <position position="107"/>
    </location>
</feature>
<reference evidence="2 3" key="1">
    <citation type="submission" date="2024-09" db="EMBL/GenBank/DDBJ databases">
        <authorList>
            <person name="Sun Q."/>
            <person name="Mori K."/>
        </authorList>
    </citation>
    <scope>NUCLEOTIDE SEQUENCE [LARGE SCALE GENOMIC DNA]</scope>
    <source>
        <strain evidence="2 3">TBRC 0563</strain>
    </source>
</reference>
<evidence type="ECO:0000256" key="1">
    <source>
        <dbReference type="SAM" id="MobiDB-lite"/>
    </source>
</evidence>
<feature type="compositionally biased region" description="Pro residues" evidence="1">
    <location>
        <begin position="92"/>
        <end position="107"/>
    </location>
</feature>
<feature type="region of interest" description="Disordered" evidence="1">
    <location>
        <begin position="34"/>
        <end position="107"/>
    </location>
</feature>